<dbReference type="NCBIfam" id="TIGR03097">
    <property type="entry name" value="PEP_O_lig_1"/>
    <property type="match status" value="1"/>
</dbReference>
<organism evidence="8 9">
    <name type="scientific">Roseateles subflavus</name>
    <dbReference type="NCBI Taxonomy" id="3053353"/>
    <lineage>
        <taxon>Bacteria</taxon>
        <taxon>Pseudomonadati</taxon>
        <taxon>Pseudomonadota</taxon>
        <taxon>Betaproteobacteria</taxon>
        <taxon>Burkholderiales</taxon>
        <taxon>Sphaerotilaceae</taxon>
        <taxon>Roseateles</taxon>
    </lineage>
</organism>
<accession>A0ABT7LM94</accession>
<feature type="transmembrane region" description="Helical" evidence="5">
    <location>
        <begin position="7"/>
        <end position="30"/>
    </location>
</feature>
<keyword evidence="8" id="KW-0436">Ligase</keyword>
<evidence type="ECO:0000313" key="9">
    <source>
        <dbReference type="Proteomes" id="UP001238603"/>
    </source>
</evidence>
<protein>
    <submittedName>
        <fullName evidence="8">O-glycosylation ligase, exosortase A system-associated</fullName>
    </submittedName>
</protein>
<feature type="transmembrane region" description="Helical" evidence="5">
    <location>
        <begin position="129"/>
        <end position="151"/>
    </location>
</feature>
<evidence type="ECO:0000259" key="6">
    <source>
        <dbReference type="Pfam" id="PF04932"/>
    </source>
</evidence>
<feature type="transmembrane region" description="Helical" evidence="5">
    <location>
        <begin position="383"/>
        <end position="405"/>
    </location>
</feature>
<dbReference type="InterPro" id="IPR007016">
    <property type="entry name" value="O-antigen_ligase-rel_domated"/>
</dbReference>
<keyword evidence="2 5" id="KW-0812">Transmembrane</keyword>
<dbReference type="PANTHER" id="PTHR37422:SF23">
    <property type="entry name" value="TEICHURONIC ACID BIOSYNTHESIS PROTEIN TUAE"/>
    <property type="match status" value="1"/>
</dbReference>
<evidence type="ECO:0000256" key="5">
    <source>
        <dbReference type="SAM" id="Phobius"/>
    </source>
</evidence>
<dbReference type="Pfam" id="PF19358">
    <property type="entry name" value="DUF5935"/>
    <property type="match status" value="1"/>
</dbReference>
<evidence type="ECO:0000256" key="3">
    <source>
        <dbReference type="ARBA" id="ARBA00022989"/>
    </source>
</evidence>
<feature type="transmembrane region" description="Helical" evidence="5">
    <location>
        <begin position="105"/>
        <end position="124"/>
    </location>
</feature>
<dbReference type="RefSeq" id="WP_285984065.1">
    <property type="nucleotide sequence ID" value="NZ_JASVDS010000006.1"/>
</dbReference>
<feature type="domain" description="DUF5935" evidence="7">
    <location>
        <begin position="1"/>
        <end position="187"/>
    </location>
</feature>
<evidence type="ECO:0000256" key="4">
    <source>
        <dbReference type="ARBA" id="ARBA00023136"/>
    </source>
</evidence>
<evidence type="ECO:0000313" key="8">
    <source>
        <dbReference type="EMBL" id="MDL5033988.1"/>
    </source>
</evidence>
<feature type="transmembrane region" description="Helical" evidence="5">
    <location>
        <begin position="74"/>
        <end position="99"/>
    </location>
</feature>
<proteinExistence type="predicted"/>
<comment type="caution">
    <text evidence="8">The sequence shown here is derived from an EMBL/GenBank/DDBJ whole genome shotgun (WGS) entry which is preliminary data.</text>
</comment>
<dbReference type="Pfam" id="PF04932">
    <property type="entry name" value="Wzy_C"/>
    <property type="match status" value="1"/>
</dbReference>
<evidence type="ECO:0000259" key="7">
    <source>
        <dbReference type="Pfam" id="PF19358"/>
    </source>
</evidence>
<keyword evidence="4 5" id="KW-0472">Membrane</keyword>
<keyword evidence="9" id="KW-1185">Reference proteome</keyword>
<feature type="transmembrane region" description="Helical" evidence="5">
    <location>
        <begin position="171"/>
        <end position="187"/>
    </location>
</feature>
<dbReference type="GO" id="GO:0016874">
    <property type="term" value="F:ligase activity"/>
    <property type="evidence" value="ECO:0007669"/>
    <property type="project" value="UniProtKB-KW"/>
</dbReference>
<dbReference type="PANTHER" id="PTHR37422">
    <property type="entry name" value="TEICHURONIC ACID BIOSYNTHESIS PROTEIN TUAE"/>
    <property type="match status" value="1"/>
</dbReference>
<feature type="transmembrane region" description="Helical" evidence="5">
    <location>
        <begin position="194"/>
        <end position="211"/>
    </location>
</feature>
<name>A0ABT7LM94_9BURK</name>
<keyword evidence="3 5" id="KW-1133">Transmembrane helix</keyword>
<feature type="transmembrane region" description="Helical" evidence="5">
    <location>
        <begin position="342"/>
        <end position="362"/>
    </location>
</feature>
<reference evidence="8 9" key="1">
    <citation type="submission" date="2023-06" db="EMBL/GenBank/DDBJ databases">
        <title>Pelomonas sp. APW6 16S ribosomal RNA gene genome sequencing and assembly.</title>
        <authorList>
            <person name="Woo H."/>
        </authorList>
    </citation>
    <scope>NUCLEOTIDE SEQUENCE [LARGE SCALE GENOMIC DNA]</scope>
    <source>
        <strain evidence="8 9">APW6</strain>
    </source>
</reference>
<comment type="subcellular location">
    <subcellularLocation>
        <location evidence="1">Membrane</location>
        <topology evidence="1">Multi-pass membrane protein</topology>
    </subcellularLocation>
</comment>
<evidence type="ECO:0000256" key="1">
    <source>
        <dbReference type="ARBA" id="ARBA00004141"/>
    </source>
</evidence>
<dbReference type="InterPro" id="IPR017528">
    <property type="entry name" value="CHP03097O-antigen_lig-rel"/>
</dbReference>
<dbReference type="InterPro" id="IPR045979">
    <property type="entry name" value="DUF5935"/>
</dbReference>
<dbReference type="EMBL" id="JASVDS010000006">
    <property type="protein sequence ID" value="MDL5033988.1"/>
    <property type="molecule type" value="Genomic_DNA"/>
</dbReference>
<feature type="transmembrane region" description="Helical" evidence="5">
    <location>
        <begin position="240"/>
        <end position="259"/>
    </location>
</feature>
<dbReference type="InterPro" id="IPR051533">
    <property type="entry name" value="WaaL-like"/>
</dbReference>
<feature type="domain" description="O-antigen ligase-related" evidence="6">
    <location>
        <begin position="202"/>
        <end position="351"/>
    </location>
</feature>
<feature type="transmembrane region" description="Helical" evidence="5">
    <location>
        <begin position="36"/>
        <end position="62"/>
    </location>
</feature>
<sequence length="437" mass="48077">MRDIVTLIFMAGIAPLVIRSAFASLLLWSWANLAALGFYMFGFMAGVPYVMVFAISTLVLMLTQRKQVVGKWELGGTQVLFLLFSLHALFVASLAYPGIERNWEIATNLFKNILLCLLMPLLLVNRARLVAMVIIMALGLGGHGVVEGLKFLASGGSHIVLGNPKLGDNNHFAQSVLLSVPLAFYLWQYSKSRLWRHALLGFMFLVAMAVIATKSRGGLIGFVCFGVWMVLMGRQKFKGLMIFLAIGLAIYAAAPASWFERMETLQSANEDASFMGRVTAWKRASAIAVENPVFGGGFRAVQAPVIFEKFRYKQGLLGFVETPDVNYPAAAHSIYFEVLGDMGFVGLAIFVALMGAAFTARAEVQRLVRKSGRDDLAWSVDMVNAVAGAMFIFLITGAALSAAFYDFQYMLVALADCLRRYVRQQVNPRKSTANLRP</sequence>
<dbReference type="Proteomes" id="UP001238603">
    <property type="component" value="Unassembled WGS sequence"/>
</dbReference>
<gene>
    <name evidence="8" type="ORF">QRD43_18935</name>
</gene>
<feature type="transmembrane region" description="Helical" evidence="5">
    <location>
        <begin position="217"/>
        <end position="233"/>
    </location>
</feature>
<evidence type="ECO:0000256" key="2">
    <source>
        <dbReference type="ARBA" id="ARBA00022692"/>
    </source>
</evidence>